<accession>A0A1I5ZFV2</accession>
<reference evidence="1 2" key="1">
    <citation type="submission" date="2016-10" db="EMBL/GenBank/DDBJ databases">
        <authorList>
            <person name="de Groot N.N."/>
        </authorList>
    </citation>
    <scope>NUCLEOTIDE SEQUENCE [LARGE SCALE GENOMIC DNA]</scope>
    <source>
        <strain evidence="1 2">DSM 28286</strain>
    </source>
</reference>
<protein>
    <submittedName>
        <fullName evidence="1">Uncharacterized protein</fullName>
    </submittedName>
</protein>
<dbReference type="STRING" id="1465490.SAMN05444277_1242"/>
<dbReference type="AlphaFoldDB" id="A0A1I5ZFV2"/>
<name>A0A1I5ZFV2_9BACT</name>
<dbReference type="Proteomes" id="UP000199031">
    <property type="component" value="Unassembled WGS sequence"/>
</dbReference>
<evidence type="ECO:0000313" key="2">
    <source>
        <dbReference type="Proteomes" id="UP000199031"/>
    </source>
</evidence>
<sequence>MQKEENLYDNLLAHGFIKQEIDTVLYKCIMHEIACKKAYQKLSLPGKIKWHIQNYSWQATRFCKRLTAEGLVLLKTQFAKKPRNPI</sequence>
<dbReference type="EMBL" id="FOXQ01000024">
    <property type="protein sequence ID" value="SFQ55311.1"/>
    <property type="molecule type" value="Genomic_DNA"/>
</dbReference>
<dbReference type="RefSeq" id="WP_090663277.1">
    <property type="nucleotide sequence ID" value="NZ_FOXQ01000024.1"/>
</dbReference>
<keyword evidence="2" id="KW-1185">Reference proteome</keyword>
<gene>
    <name evidence="1" type="ORF">SAMN05444277_1242</name>
</gene>
<evidence type="ECO:0000313" key="1">
    <source>
        <dbReference type="EMBL" id="SFQ55311.1"/>
    </source>
</evidence>
<organism evidence="1 2">
    <name type="scientific">Parafilimonas terrae</name>
    <dbReference type="NCBI Taxonomy" id="1465490"/>
    <lineage>
        <taxon>Bacteria</taxon>
        <taxon>Pseudomonadati</taxon>
        <taxon>Bacteroidota</taxon>
        <taxon>Chitinophagia</taxon>
        <taxon>Chitinophagales</taxon>
        <taxon>Chitinophagaceae</taxon>
        <taxon>Parafilimonas</taxon>
    </lineage>
</organism>
<proteinExistence type="predicted"/>
<dbReference type="OrthoDB" id="686779at2"/>